<evidence type="ECO:0000256" key="1">
    <source>
        <dbReference type="SAM" id="MobiDB-lite"/>
    </source>
</evidence>
<organism evidence="2 3">
    <name type="scientific">Somion occarium</name>
    <dbReference type="NCBI Taxonomy" id="3059160"/>
    <lineage>
        <taxon>Eukaryota</taxon>
        <taxon>Fungi</taxon>
        <taxon>Dikarya</taxon>
        <taxon>Basidiomycota</taxon>
        <taxon>Agaricomycotina</taxon>
        <taxon>Agaricomycetes</taxon>
        <taxon>Polyporales</taxon>
        <taxon>Cerrenaceae</taxon>
        <taxon>Somion</taxon>
    </lineage>
</organism>
<evidence type="ECO:0000313" key="3">
    <source>
        <dbReference type="Proteomes" id="UP001497453"/>
    </source>
</evidence>
<protein>
    <submittedName>
        <fullName evidence="2">Uncharacterized protein</fullName>
    </submittedName>
</protein>
<accession>A0ABP1EBS3</accession>
<proteinExistence type="predicted"/>
<gene>
    <name evidence="2" type="ORF">GFSPODELE1_LOCUS11239</name>
</gene>
<feature type="region of interest" description="Disordered" evidence="1">
    <location>
        <begin position="46"/>
        <end position="71"/>
    </location>
</feature>
<sequence>MTNCSGNDSRSQCSILFTNGSIASIKYLRHTPNAGQLRNLSSVITGAIPTQPSPQHHIHPRSVNLPSGQKKTWPGNTRVAVEFFKRFRFDVLESVEGNETVVIHTRSSATMTSGCSSRNEYVLFFHLAKQDKGEYKISSSKEFADSLYSLRFFAEERKRQQALGRGFAIGII</sequence>
<dbReference type="EMBL" id="OZ037952">
    <property type="protein sequence ID" value="CAL1717470.1"/>
    <property type="molecule type" value="Genomic_DNA"/>
</dbReference>
<reference evidence="3" key="1">
    <citation type="submission" date="2024-04" db="EMBL/GenBank/DDBJ databases">
        <authorList>
            <person name="Shaw F."/>
            <person name="Minotto A."/>
        </authorList>
    </citation>
    <scope>NUCLEOTIDE SEQUENCE [LARGE SCALE GENOMIC DNA]</scope>
</reference>
<keyword evidence="3" id="KW-1185">Reference proteome</keyword>
<evidence type="ECO:0000313" key="2">
    <source>
        <dbReference type="EMBL" id="CAL1717470.1"/>
    </source>
</evidence>
<name>A0ABP1EBS3_9APHY</name>
<dbReference type="Proteomes" id="UP001497453">
    <property type="component" value="Chromosome 9"/>
</dbReference>